<accession>A0AB38YIP7</accession>
<dbReference type="RefSeq" id="WP_304996522.1">
    <property type="nucleotide sequence ID" value="NZ_CP101717.1"/>
</dbReference>
<reference evidence="1" key="1">
    <citation type="submission" date="2022-07" db="EMBL/GenBank/DDBJ databases">
        <title>Complete genome sequence of Salinispirillum sp. LH10-3-1 capable of multiple carbohydrate inversion isolated from a soda lake.</title>
        <authorList>
            <person name="Liu J."/>
            <person name="Zhai Y."/>
            <person name="Zhang H."/>
            <person name="Yang H."/>
            <person name="Qu J."/>
            <person name="Li J."/>
        </authorList>
    </citation>
    <scope>NUCLEOTIDE SEQUENCE</scope>
    <source>
        <strain evidence="1">LH 10-3-1</strain>
    </source>
</reference>
<organism evidence="1">
    <name type="scientific">Salinispirillum sp. LH 10-3-1</name>
    <dbReference type="NCBI Taxonomy" id="2952525"/>
    <lineage>
        <taxon>Bacteria</taxon>
        <taxon>Pseudomonadati</taxon>
        <taxon>Pseudomonadota</taxon>
        <taxon>Gammaproteobacteria</taxon>
        <taxon>Oceanospirillales</taxon>
        <taxon>Saccharospirillaceae</taxon>
        <taxon>Salinispirillum</taxon>
    </lineage>
</organism>
<dbReference type="AlphaFoldDB" id="A0AB38YIP7"/>
<sequence length="44" mass="5049">MIVALLVGVGLVALMASRIDWSFINEDRPEPIRIKIDEDKPRRD</sequence>
<gene>
    <name evidence="1" type="ORF">NFC81_05440</name>
</gene>
<name>A0AB38YIP7_9GAMM</name>
<proteinExistence type="predicted"/>
<dbReference type="EMBL" id="CP101717">
    <property type="protein sequence ID" value="WLD59231.1"/>
    <property type="molecule type" value="Genomic_DNA"/>
</dbReference>
<evidence type="ECO:0000313" key="1">
    <source>
        <dbReference type="EMBL" id="WLD59231.1"/>
    </source>
</evidence>
<protein>
    <submittedName>
        <fullName evidence="1">Uncharacterized protein</fullName>
    </submittedName>
</protein>